<feature type="transmembrane region" description="Helical" evidence="1">
    <location>
        <begin position="24"/>
        <end position="45"/>
    </location>
</feature>
<comment type="caution">
    <text evidence="2">The sequence shown here is derived from an EMBL/GenBank/DDBJ whole genome shotgun (WGS) entry which is preliminary data.</text>
</comment>
<sequence>MNETYISSIYRKDSKKGGILNSNILRLSLFALTFVIYTLFLSPLVETLLRDSILNGIRESKKVTLNYLTPLYGQEMYTNEYTLNTLSTTDVFTKVSSKTDIKTEDPRVVVMKRFLLDYNSPMYPSARTFITQADRYGLDWRLVASISGVESSFGNLIPRGTNNAWGWRGVNRNENGWSQFSTWDEGISVVTSRLALGYGTNLSPFQIEASYCPPCGLNPAHAWANGVARYMRELKYYLDNIK</sequence>
<proteinExistence type="predicted"/>
<reference evidence="2 3" key="1">
    <citation type="journal article" date="2016" name="Nat. Commun.">
        <title>Thousands of microbial genomes shed light on interconnected biogeochemical processes in an aquifer system.</title>
        <authorList>
            <person name="Anantharaman K."/>
            <person name="Brown C.T."/>
            <person name="Hug L.A."/>
            <person name="Sharon I."/>
            <person name="Castelle C.J."/>
            <person name="Probst A.J."/>
            <person name="Thomas B.C."/>
            <person name="Singh A."/>
            <person name="Wilkins M.J."/>
            <person name="Karaoz U."/>
            <person name="Brodie E.L."/>
            <person name="Williams K.H."/>
            <person name="Hubbard S.S."/>
            <person name="Banfield J.F."/>
        </authorList>
    </citation>
    <scope>NUCLEOTIDE SEQUENCE [LARGE SCALE GENOMIC DNA]</scope>
</reference>
<organism evidence="2 3">
    <name type="scientific">candidate division WS6 bacterium RIFOXYB1_FULL_33_14</name>
    <dbReference type="NCBI Taxonomy" id="1817896"/>
    <lineage>
        <taxon>Bacteria</taxon>
        <taxon>Candidatus Dojkabacteria</taxon>
    </lineage>
</organism>
<dbReference type="Proteomes" id="UP000177434">
    <property type="component" value="Unassembled WGS sequence"/>
</dbReference>
<keyword evidence="1" id="KW-1133">Transmembrane helix</keyword>
<evidence type="ECO:0008006" key="4">
    <source>
        <dbReference type="Google" id="ProtNLM"/>
    </source>
</evidence>
<dbReference type="EMBL" id="MEUN01000030">
    <property type="protein sequence ID" value="OGC45070.1"/>
    <property type="molecule type" value="Genomic_DNA"/>
</dbReference>
<evidence type="ECO:0000313" key="3">
    <source>
        <dbReference type="Proteomes" id="UP000177434"/>
    </source>
</evidence>
<gene>
    <name evidence="2" type="ORF">A2400_00425</name>
</gene>
<keyword evidence="1" id="KW-0472">Membrane</keyword>
<accession>A0A1F4UJT5</accession>
<dbReference type="SUPFAM" id="SSF53955">
    <property type="entry name" value="Lysozyme-like"/>
    <property type="match status" value="1"/>
</dbReference>
<dbReference type="AlphaFoldDB" id="A0A1F4UJT5"/>
<keyword evidence="1" id="KW-0812">Transmembrane</keyword>
<evidence type="ECO:0000256" key="1">
    <source>
        <dbReference type="SAM" id="Phobius"/>
    </source>
</evidence>
<protein>
    <recommendedName>
        <fullName evidence="4">Mannosyl-glycoprotein endo-beta-N-acetylglucosamidase-like domain-containing protein</fullName>
    </recommendedName>
</protein>
<evidence type="ECO:0000313" key="2">
    <source>
        <dbReference type="EMBL" id="OGC45070.1"/>
    </source>
</evidence>
<name>A0A1F4UJT5_9BACT</name>
<dbReference type="InterPro" id="IPR023346">
    <property type="entry name" value="Lysozyme-like_dom_sf"/>
</dbReference>